<protein>
    <submittedName>
        <fullName evidence="2">Uncharacterized protein</fullName>
    </submittedName>
</protein>
<name>A0A453M356_AEGTS</name>
<reference evidence="2" key="3">
    <citation type="journal article" date="2017" name="Nature">
        <title>Genome sequence of the progenitor of the wheat D genome Aegilops tauschii.</title>
        <authorList>
            <person name="Luo M.C."/>
            <person name="Gu Y.Q."/>
            <person name="Puiu D."/>
            <person name="Wang H."/>
            <person name="Twardziok S.O."/>
            <person name="Deal K.R."/>
            <person name="Huo N."/>
            <person name="Zhu T."/>
            <person name="Wang L."/>
            <person name="Wang Y."/>
            <person name="McGuire P.E."/>
            <person name="Liu S."/>
            <person name="Long H."/>
            <person name="Ramasamy R.K."/>
            <person name="Rodriguez J.C."/>
            <person name="Van S.L."/>
            <person name="Yuan L."/>
            <person name="Wang Z."/>
            <person name="Xia Z."/>
            <person name="Xiao L."/>
            <person name="Anderson O.D."/>
            <person name="Ouyang S."/>
            <person name="Liang Y."/>
            <person name="Zimin A.V."/>
            <person name="Pertea G."/>
            <person name="Qi P."/>
            <person name="Bennetzen J.L."/>
            <person name="Dai X."/>
            <person name="Dawson M.W."/>
            <person name="Muller H.G."/>
            <person name="Kugler K."/>
            <person name="Rivarola-Duarte L."/>
            <person name="Spannagl M."/>
            <person name="Mayer K.F.X."/>
            <person name="Lu F.H."/>
            <person name="Bevan M.W."/>
            <person name="Leroy P."/>
            <person name="Li P."/>
            <person name="You F.M."/>
            <person name="Sun Q."/>
            <person name="Liu Z."/>
            <person name="Lyons E."/>
            <person name="Wicker T."/>
            <person name="Salzberg S.L."/>
            <person name="Devos K.M."/>
            <person name="Dvorak J."/>
        </authorList>
    </citation>
    <scope>NUCLEOTIDE SEQUENCE [LARGE SCALE GENOMIC DNA]</scope>
    <source>
        <strain evidence="2">cv. AL8/78</strain>
    </source>
</reference>
<organism evidence="2 3">
    <name type="scientific">Aegilops tauschii subsp. strangulata</name>
    <name type="common">Goatgrass</name>
    <dbReference type="NCBI Taxonomy" id="200361"/>
    <lineage>
        <taxon>Eukaryota</taxon>
        <taxon>Viridiplantae</taxon>
        <taxon>Streptophyta</taxon>
        <taxon>Embryophyta</taxon>
        <taxon>Tracheophyta</taxon>
        <taxon>Spermatophyta</taxon>
        <taxon>Magnoliopsida</taxon>
        <taxon>Liliopsida</taxon>
        <taxon>Poales</taxon>
        <taxon>Poaceae</taxon>
        <taxon>BOP clade</taxon>
        <taxon>Pooideae</taxon>
        <taxon>Triticodae</taxon>
        <taxon>Triticeae</taxon>
        <taxon>Triticinae</taxon>
        <taxon>Aegilops</taxon>
    </lineage>
</organism>
<keyword evidence="3" id="KW-1185">Reference proteome</keyword>
<evidence type="ECO:0000313" key="2">
    <source>
        <dbReference type="EnsemblPlants" id="AET5Gv21025400.22"/>
    </source>
</evidence>
<reference evidence="3" key="1">
    <citation type="journal article" date="2014" name="Science">
        <title>Ancient hybridizations among the ancestral genomes of bread wheat.</title>
        <authorList>
            <consortium name="International Wheat Genome Sequencing Consortium,"/>
            <person name="Marcussen T."/>
            <person name="Sandve S.R."/>
            <person name="Heier L."/>
            <person name="Spannagl M."/>
            <person name="Pfeifer M."/>
            <person name="Jakobsen K.S."/>
            <person name="Wulff B.B."/>
            <person name="Steuernagel B."/>
            <person name="Mayer K.F."/>
            <person name="Olsen O.A."/>
        </authorList>
    </citation>
    <scope>NUCLEOTIDE SEQUENCE [LARGE SCALE GENOMIC DNA]</scope>
    <source>
        <strain evidence="3">cv. AL8/78</strain>
    </source>
</reference>
<accession>A0A453M356</accession>
<feature type="region of interest" description="Disordered" evidence="1">
    <location>
        <begin position="59"/>
        <end position="80"/>
    </location>
</feature>
<dbReference type="EnsemblPlants" id="AET5Gv21025400.22">
    <property type="protein sequence ID" value="AET5Gv21025400.22"/>
    <property type="gene ID" value="AET5Gv21025400"/>
</dbReference>
<reference evidence="2" key="5">
    <citation type="journal article" date="2021" name="G3 (Bethesda)">
        <title>Aegilops tauschii genome assembly Aet v5.0 features greater sequence contiguity and improved annotation.</title>
        <authorList>
            <person name="Wang L."/>
            <person name="Zhu T."/>
            <person name="Rodriguez J.C."/>
            <person name="Deal K.R."/>
            <person name="Dubcovsky J."/>
            <person name="McGuire P.E."/>
            <person name="Lux T."/>
            <person name="Spannagl M."/>
            <person name="Mayer K.F.X."/>
            <person name="Baldrich P."/>
            <person name="Meyers B.C."/>
            <person name="Huo N."/>
            <person name="Gu Y.Q."/>
            <person name="Zhou H."/>
            <person name="Devos K.M."/>
            <person name="Bennetzen J.L."/>
            <person name="Unver T."/>
            <person name="Budak H."/>
            <person name="Gulick P.J."/>
            <person name="Galiba G."/>
            <person name="Kalapos B."/>
            <person name="Nelson D.R."/>
            <person name="Li P."/>
            <person name="You F.M."/>
            <person name="Luo M.C."/>
            <person name="Dvorak J."/>
        </authorList>
    </citation>
    <scope>NUCLEOTIDE SEQUENCE [LARGE SCALE GENOMIC DNA]</scope>
    <source>
        <strain evidence="2">cv. AL8/78</strain>
    </source>
</reference>
<evidence type="ECO:0000256" key="1">
    <source>
        <dbReference type="SAM" id="MobiDB-lite"/>
    </source>
</evidence>
<dbReference type="AlphaFoldDB" id="A0A453M356"/>
<reference evidence="2" key="4">
    <citation type="submission" date="2019-03" db="UniProtKB">
        <authorList>
            <consortium name="EnsemblPlants"/>
        </authorList>
    </citation>
    <scope>IDENTIFICATION</scope>
</reference>
<dbReference type="Proteomes" id="UP000015105">
    <property type="component" value="Chromosome 5D"/>
</dbReference>
<dbReference type="Gramene" id="AET5Gv21025400.22">
    <property type="protein sequence ID" value="AET5Gv21025400.22"/>
    <property type="gene ID" value="AET5Gv21025400"/>
</dbReference>
<proteinExistence type="predicted"/>
<reference evidence="3" key="2">
    <citation type="journal article" date="2017" name="Nat. Plants">
        <title>The Aegilops tauschii genome reveals multiple impacts of transposons.</title>
        <authorList>
            <person name="Zhao G."/>
            <person name="Zou C."/>
            <person name="Li K."/>
            <person name="Wang K."/>
            <person name="Li T."/>
            <person name="Gao L."/>
            <person name="Zhang X."/>
            <person name="Wang H."/>
            <person name="Yang Z."/>
            <person name="Liu X."/>
            <person name="Jiang W."/>
            <person name="Mao L."/>
            <person name="Kong X."/>
            <person name="Jiao Y."/>
            <person name="Jia J."/>
        </authorList>
    </citation>
    <scope>NUCLEOTIDE SEQUENCE [LARGE SCALE GENOMIC DNA]</scope>
    <source>
        <strain evidence="3">cv. AL8/78</strain>
    </source>
</reference>
<sequence>IFPVTTSCLLCSHGPGLTDSSPPALPFFSTPHHAAHCRSRNFATPSRRLLDPWRWRRWGSSSGRRRSSVPPPTATSDSSR</sequence>
<evidence type="ECO:0000313" key="3">
    <source>
        <dbReference type="Proteomes" id="UP000015105"/>
    </source>
</evidence>